<protein>
    <recommendedName>
        <fullName evidence="3">peptidylprolyl isomerase</fullName>
        <ecNumber evidence="3">5.2.1.8</ecNumber>
    </recommendedName>
</protein>
<keyword evidence="5 8" id="KW-0413">Isomerase</keyword>
<dbReference type="OrthoDB" id="1933488at2759"/>
<evidence type="ECO:0000256" key="4">
    <source>
        <dbReference type="ARBA" id="ARBA00023110"/>
    </source>
</evidence>
<dbReference type="Proteomes" id="UP000283530">
    <property type="component" value="Unassembled WGS sequence"/>
</dbReference>
<evidence type="ECO:0000256" key="5">
    <source>
        <dbReference type="ARBA" id="ARBA00023235"/>
    </source>
</evidence>
<feature type="compositionally biased region" description="Low complexity" evidence="6">
    <location>
        <begin position="296"/>
        <end position="310"/>
    </location>
</feature>
<feature type="compositionally biased region" description="Polar residues" evidence="6">
    <location>
        <begin position="625"/>
        <end position="640"/>
    </location>
</feature>
<dbReference type="CDD" id="cd01926">
    <property type="entry name" value="cyclophilin_ABH_like"/>
    <property type="match status" value="1"/>
</dbReference>
<feature type="compositionally biased region" description="Low complexity" evidence="6">
    <location>
        <begin position="576"/>
        <end position="586"/>
    </location>
</feature>
<dbReference type="EC" id="5.2.1.8" evidence="3"/>
<comment type="catalytic activity">
    <reaction evidence="1">
        <text>[protein]-peptidylproline (omega=180) = [protein]-peptidylproline (omega=0)</text>
        <dbReference type="Rhea" id="RHEA:16237"/>
        <dbReference type="Rhea" id="RHEA-COMP:10747"/>
        <dbReference type="Rhea" id="RHEA-COMP:10748"/>
        <dbReference type="ChEBI" id="CHEBI:83833"/>
        <dbReference type="ChEBI" id="CHEBI:83834"/>
        <dbReference type="EC" id="5.2.1.8"/>
    </reaction>
</comment>
<feature type="compositionally biased region" description="Basic residues" evidence="6">
    <location>
        <begin position="259"/>
        <end position="292"/>
    </location>
</feature>
<evidence type="ECO:0000256" key="3">
    <source>
        <dbReference type="ARBA" id="ARBA00013194"/>
    </source>
</evidence>
<comment type="caution">
    <text evidence="8">The sequence shown here is derived from an EMBL/GenBank/DDBJ whole genome shotgun (WGS) entry which is preliminary data.</text>
</comment>
<gene>
    <name evidence="8" type="ORF">CKAN_01692500</name>
</gene>
<feature type="compositionally biased region" description="Low complexity" evidence="6">
    <location>
        <begin position="244"/>
        <end position="253"/>
    </location>
</feature>
<feature type="compositionally biased region" description="Low complexity" evidence="6">
    <location>
        <begin position="558"/>
        <end position="568"/>
    </location>
</feature>
<dbReference type="GO" id="GO:0005737">
    <property type="term" value="C:cytoplasm"/>
    <property type="evidence" value="ECO:0007669"/>
    <property type="project" value="TreeGrafter"/>
</dbReference>
<sequence length="689" mass="76912">MMAKKKNPLVFFDISINGGRAEKMLFSDIVPKTAENFRALCTGEKGIGASTGKPLHYKGSPLHRIIKGFMAQGGDFSKLNGTGGESIYGGKFADENFKLGHDGPGLLSMANAGRDTNGSQFFITFKSAHHLDGKHVVFGKVVHGMDILKKLEQVGTDGGKPACPVKIVDCGESSENNTYSAKRKRRYQGKMFLRMTVLMDEGEKDLGDLRGREGKRERGDTLHLTHIAQRTILLDSDSSDSDTDSYSSPSDTTSSDERRRRKSKRDRHRRGKRKRDHRREKRRRRPDKRSRHKSTETSSDSVGESTSGSSDNEKIDGRGSAHKTSKSSQTAKKSLQVQGAGKQSSPVLEKARAADWPKRNERKASKEDSSHEEGEFSQENELINGSGIHDKSNQDVNQDINLDDYSSRSPVPSHKRSPSASPKPSPKYSPARGRRKSLQLRSISKSPARRSNWQKGTNFLSSPIRSPGHKAPVQSAFNHGQSLSKSPSVDGASKRTRKGRGFSERYSYVRRYRTPSPERSPVRSHRFGQRNFQYRDHDRFAQYRSYSVRSPPPRRYRSPPGGRSPSRYINRRSRSRSVSGSPVGYRGHARSRSHSRSRSQSPAGERPTMSEKLRSRLGPQGGGNMSYTERLTSRSRSLTPIKSDDDAGPRHSRGKALLSESRLSVIPVHMAGPMMDGQLREELPWIILS</sequence>
<dbReference type="Gene3D" id="2.40.100.10">
    <property type="entry name" value="Cyclophilin-like"/>
    <property type="match status" value="1"/>
</dbReference>
<feature type="compositionally biased region" description="Basic and acidic residues" evidence="6">
    <location>
        <begin position="349"/>
        <end position="374"/>
    </location>
</feature>
<keyword evidence="4" id="KW-0697">Rotamase</keyword>
<dbReference type="SUPFAM" id="SSF50891">
    <property type="entry name" value="Cyclophilin-like"/>
    <property type="match status" value="1"/>
</dbReference>
<feature type="domain" description="PPIase cyclophilin-type" evidence="7">
    <location>
        <begin position="11"/>
        <end position="172"/>
    </location>
</feature>
<dbReference type="FunFam" id="2.40.100.10:FF:000022">
    <property type="entry name" value="Peptidyl-prolyl cis-trans isomerase CYP95"/>
    <property type="match status" value="1"/>
</dbReference>
<dbReference type="PANTHER" id="PTHR11071">
    <property type="entry name" value="PEPTIDYL-PROLYL CIS-TRANS ISOMERASE"/>
    <property type="match status" value="1"/>
</dbReference>
<dbReference type="InterPro" id="IPR029000">
    <property type="entry name" value="Cyclophilin-like_dom_sf"/>
</dbReference>
<feature type="compositionally biased region" description="Polar residues" evidence="6">
    <location>
        <begin position="475"/>
        <end position="487"/>
    </location>
</feature>
<comment type="similarity">
    <text evidence="2">Belongs to the cyclophilin-type PPIase family.</text>
</comment>
<feature type="region of interest" description="Disordered" evidence="6">
    <location>
        <begin position="235"/>
        <end position="655"/>
    </location>
</feature>
<organism evidence="8 9">
    <name type="scientific">Cinnamomum micranthum f. kanehirae</name>
    <dbReference type="NCBI Taxonomy" id="337451"/>
    <lineage>
        <taxon>Eukaryota</taxon>
        <taxon>Viridiplantae</taxon>
        <taxon>Streptophyta</taxon>
        <taxon>Embryophyta</taxon>
        <taxon>Tracheophyta</taxon>
        <taxon>Spermatophyta</taxon>
        <taxon>Magnoliopsida</taxon>
        <taxon>Magnoliidae</taxon>
        <taxon>Laurales</taxon>
        <taxon>Lauraceae</taxon>
        <taxon>Cinnamomum</taxon>
    </lineage>
</organism>
<dbReference type="GO" id="GO:0016018">
    <property type="term" value="F:cyclosporin A binding"/>
    <property type="evidence" value="ECO:0007669"/>
    <property type="project" value="TreeGrafter"/>
</dbReference>
<evidence type="ECO:0000256" key="2">
    <source>
        <dbReference type="ARBA" id="ARBA00007365"/>
    </source>
</evidence>
<reference evidence="8 9" key="1">
    <citation type="journal article" date="2019" name="Nat. Plants">
        <title>Stout camphor tree genome fills gaps in understanding of flowering plant genome evolution.</title>
        <authorList>
            <person name="Chaw S.M."/>
            <person name="Liu Y.C."/>
            <person name="Wu Y.W."/>
            <person name="Wang H.Y."/>
            <person name="Lin C.I."/>
            <person name="Wu C.S."/>
            <person name="Ke H.M."/>
            <person name="Chang L.Y."/>
            <person name="Hsu C.Y."/>
            <person name="Yang H.T."/>
            <person name="Sudianto E."/>
            <person name="Hsu M.H."/>
            <person name="Wu K.P."/>
            <person name="Wang L.N."/>
            <person name="Leebens-Mack J.H."/>
            <person name="Tsai I.J."/>
        </authorList>
    </citation>
    <scope>NUCLEOTIDE SEQUENCE [LARGE SCALE GENOMIC DNA]</scope>
    <source>
        <strain evidence="9">cv. Chaw 1501</strain>
        <tissue evidence="8">Young leaves</tissue>
    </source>
</reference>
<feature type="compositionally biased region" description="Basic residues" evidence="6">
    <location>
        <begin position="587"/>
        <end position="597"/>
    </location>
</feature>
<evidence type="ECO:0000313" key="9">
    <source>
        <dbReference type="Proteomes" id="UP000283530"/>
    </source>
</evidence>
<evidence type="ECO:0000256" key="6">
    <source>
        <dbReference type="SAM" id="MobiDB-lite"/>
    </source>
</evidence>
<dbReference type="PANTHER" id="PTHR11071:SF561">
    <property type="entry name" value="PEPTIDYL-PROLYL CIS-TRANS ISOMERASE D-RELATED"/>
    <property type="match status" value="1"/>
</dbReference>
<accession>A0A443PB17</accession>
<dbReference type="EMBL" id="QPKB01000006">
    <property type="protein sequence ID" value="RWR87957.1"/>
    <property type="molecule type" value="Genomic_DNA"/>
</dbReference>
<proteinExistence type="inferred from homology"/>
<dbReference type="PRINTS" id="PR00153">
    <property type="entry name" value="CSAPPISMRASE"/>
</dbReference>
<evidence type="ECO:0000256" key="1">
    <source>
        <dbReference type="ARBA" id="ARBA00000971"/>
    </source>
</evidence>
<feature type="compositionally biased region" description="Polar residues" evidence="6">
    <location>
        <begin position="335"/>
        <end position="346"/>
    </location>
</feature>
<keyword evidence="9" id="KW-1185">Reference proteome</keyword>
<dbReference type="Pfam" id="PF00160">
    <property type="entry name" value="Pro_isomerase"/>
    <property type="match status" value="1"/>
</dbReference>
<name>A0A443PB17_9MAGN</name>
<feature type="compositionally biased region" description="Polar residues" evidence="6">
    <location>
        <begin position="439"/>
        <end position="464"/>
    </location>
</feature>
<dbReference type="GO" id="GO:0003755">
    <property type="term" value="F:peptidyl-prolyl cis-trans isomerase activity"/>
    <property type="evidence" value="ECO:0007669"/>
    <property type="project" value="UniProtKB-KW"/>
</dbReference>
<dbReference type="PROSITE" id="PS50072">
    <property type="entry name" value="CSA_PPIASE_2"/>
    <property type="match status" value="1"/>
</dbReference>
<evidence type="ECO:0000259" key="7">
    <source>
        <dbReference type="PROSITE" id="PS50072"/>
    </source>
</evidence>
<dbReference type="AlphaFoldDB" id="A0A443PB17"/>
<evidence type="ECO:0000313" key="8">
    <source>
        <dbReference type="EMBL" id="RWR87957.1"/>
    </source>
</evidence>
<dbReference type="InterPro" id="IPR002130">
    <property type="entry name" value="Cyclophilin-type_PPIase_dom"/>
</dbReference>
<dbReference type="GO" id="GO:0006457">
    <property type="term" value="P:protein folding"/>
    <property type="evidence" value="ECO:0007669"/>
    <property type="project" value="TreeGrafter"/>
</dbReference>
<dbReference type="STRING" id="337451.A0A443PB17"/>